<organism evidence="1 2">
    <name type="scientific">Helianthus annuus</name>
    <name type="common">Common sunflower</name>
    <dbReference type="NCBI Taxonomy" id="4232"/>
    <lineage>
        <taxon>Eukaryota</taxon>
        <taxon>Viridiplantae</taxon>
        <taxon>Streptophyta</taxon>
        <taxon>Embryophyta</taxon>
        <taxon>Tracheophyta</taxon>
        <taxon>Spermatophyta</taxon>
        <taxon>Magnoliopsida</taxon>
        <taxon>eudicotyledons</taxon>
        <taxon>Gunneridae</taxon>
        <taxon>Pentapetalae</taxon>
        <taxon>asterids</taxon>
        <taxon>campanulids</taxon>
        <taxon>Asterales</taxon>
        <taxon>Asteraceae</taxon>
        <taxon>Asteroideae</taxon>
        <taxon>Heliantheae alliance</taxon>
        <taxon>Heliantheae</taxon>
        <taxon>Helianthus</taxon>
    </lineage>
</organism>
<dbReference type="AlphaFoldDB" id="A0A9K3MWT4"/>
<sequence>MNLRKLLLDSRYLRVVASFFTHYPSRKFSGCGIKKILRRWIMINFRAVKGN</sequence>
<comment type="caution">
    <text evidence="1">The sequence shown here is derived from an EMBL/GenBank/DDBJ whole genome shotgun (WGS) entry which is preliminary data.</text>
</comment>
<name>A0A9K3MWT4_HELAN</name>
<keyword evidence="2" id="KW-1185">Reference proteome</keyword>
<evidence type="ECO:0000313" key="2">
    <source>
        <dbReference type="Proteomes" id="UP000215914"/>
    </source>
</evidence>
<reference evidence="1" key="1">
    <citation type="journal article" date="2017" name="Nature">
        <title>The sunflower genome provides insights into oil metabolism, flowering and Asterid evolution.</title>
        <authorList>
            <person name="Badouin H."/>
            <person name="Gouzy J."/>
            <person name="Grassa C.J."/>
            <person name="Murat F."/>
            <person name="Staton S.E."/>
            <person name="Cottret L."/>
            <person name="Lelandais-Briere C."/>
            <person name="Owens G.L."/>
            <person name="Carrere S."/>
            <person name="Mayjonade B."/>
            <person name="Legrand L."/>
            <person name="Gill N."/>
            <person name="Kane N.C."/>
            <person name="Bowers J.E."/>
            <person name="Hubner S."/>
            <person name="Bellec A."/>
            <person name="Berard A."/>
            <person name="Berges H."/>
            <person name="Blanchet N."/>
            <person name="Boniface M.C."/>
            <person name="Brunel D."/>
            <person name="Catrice O."/>
            <person name="Chaidir N."/>
            <person name="Claudel C."/>
            <person name="Donnadieu C."/>
            <person name="Faraut T."/>
            <person name="Fievet G."/>
            <person name="Helmstetter N."/>
            <person name="King M."/>
            <person name="Knapp S.J."/>
            <person name="Lai Z."/>
            <person name="Le Paslier M.C."/>
            <person name="Lippi Y."/>
            <person name="Lorenzon L."/>
            <person name="Mandel J.R."/>
            <person name="Marage G."/>
            <person name="Marchand G."/>
            <person name="Marquand E."/>
            <person name="Bret-Mestries E."/>
            <person name="Morien E."/>
            <person name="Nambeesan S."/>
            <person name="Nguyen T."/>
            <person name="Pegot-Espagnet P."/>
            <person name="Pouilly N."/>
            <person name="Raftis F."/>
            <person name="Sallet E."/>
            <person name="Schiex T."/>
            <person name="Thomas J."/>
            <person name="Vandecasteele C."/>
            <person name="Vares D."/>
            <person name="Vear F."/>
            <person name="Vautrin S."/>
            <person name="Crespi M."/>
            <person name="Mangin B."/>
            <person name="Burke J.M."/>
            <person name="Salse J."/>
            <person name="Munos S."/>
            <person name="Vincourt P."/>
            <person name="Rieseberg L.H."/>
            <person name="Langlade N.B."/>
        </authorList>
    </citation>
    <scope>NUCLEOTIDE SEQUENCE</scope>
    <source>
        <tissue evidence="1">Leaves</tissue>
    </source>
</reference>
<reference evidence="1" key="2">
    <citation type="submission" date="2020-06" db="EMBL/GenBank/DDBJ databases">
        <title>Helianthus annuus Genome sequencing and assembly Release 2.</title>
        <authorList>
            <person name="Gouzy J."/>
            <person name="Langlade N."/>
            <person name="Munos S."/>
        </authorList>
    </citation>
    <scope>NUCLEOTIDE SEQUENCE</scope>
    <source>
        <tissue evidence="1">Leaves</tissue>
    </source>
</reference>
<proteinExistence type="predicted"/>
<dbReference type="Gramene" id="mRNA:HanXRQr2_Chr12g0549001">
    <property type="protein sequence ID" value="mRNA:HanXRQr2_Chr12g0549001"/>
    <property type="gene ID" value="HanXRQr2_Chr12g0549001"/>
</dbReference>
<protein>
    <submittedName>
        <fullName evidence="1">Uncharacterized protein</fullName>
    </submittedName>
</protein>
<accession>A0A9K3MWT4</accession>
<dbReference type="Proteomes" id="UP000215914">
    <property type="component" value="Unassembled WGS sequence"/>
</dbReference>
<dbReference type="EMBL" id="MNCJ02000327">
    <property type="protein sequence ID" value="KAF5778566.1"/>
    <property type="molecule type" value="Genomic_DNA"/>
</dbReference>
<evidence type="ECO:0000313" key="1">
    <source>
        <dbReference type="EMBL" id="KAF5778566.1"/>
    </source>
</evidence>
<gene>
    <name evidence="1" type="ORF">HanXRQr2_Chr12g0549001</name>
</gene>